<feature type="compositionally biased region" description="Basic and acidic residues" evidence="1">
    <location>
        <begin position="28"/>
        <end position="43"/>
    </location>
</feature>
<sequence>MHSTRCWFQRLQPRDHLSSSTNKQEPLASRREEPKPLSDEESYKIAKQKAVAEYMQNHYKEQMKNLRERKERHAIRNLKEKKLADVDVSEEDQKNVLELLVKKEAQHEHVRFKGAK</sequence>
<keyword evidence="3" id="KW-1185">Reference proteome</keyword>
<evidence type="ECO:0000313" key="2">
    <source>
        <dbReference type="EMBL" id="CAK9155728.1"/>
    </source>
</evidence>
<dbReference type="Proteomes" id="UP001642360">
    <property type="component" value="Unassembled WGS sequence"/>
</dbReference>
<accession>A0ABC8SKZ7</accession>
<protein>
    <submittedName>
        <fullName evidence="2">Uncharacterized protein</fullName>
    </submittedName>
</protein>
<feature type="region of interest" description="Disordered" evidence="1">
    <location>
        <begin position="1"/>
        <end position="43"/>
    </location>
</feature>
<gene>
    <name evidence="2" type="ORF">ILEXP_LOCUS24135</name>
</gene>
<dbReference type="EMBL" id="CAUOFW020002729">
    <property type="protein sequence ID" value="CAK9155728.1"/>
    <property type="molecule type" value="Genomic_DNA"/>
</dbReference>
<evidence type="ECO:0000313" key="3">
    <source>
        <dbReference type="Proteomes" id="UP001642360"/>
    </source>
</evidence>
<proteinExistence type="predicted"/>
<reference evidence="2 3" key="1">
    <citation type="submission" date="2024-02" db="EMBL/GenBank/DDBJ databases">
        <authorList>
            <person name="Vignale AGUSTIN F."/>
            <person name="Sosa J E."/>
            <person name="Modenutti C."/>
        </authorList>
    </citation>
    <scope>NUCLEOTIDE SEQUENCE [LARGE SCALE GENOMIC DNA]</scope>
</reference>
<name>A0ABC8SKZ7_9AQUA</name>
<comment type="caution">
    <text evidence="2">The sequence shown here is derived from an EMBL/GenBank/DDBJ whole genome shotgun (WGS) entry which is preliminary data.</text>
</comment>
<dbReference type="AlphaFoldDB" id="A0ABC8SKZ7"/>
<organism evidence="2 3">
    <name type="scientific">Ilex paraguariensis</name>
    <name type="common">yerba mate</name>
    <dbReference type="NCBI Taxonomy" id="185542"/>
    <lineage>
        <taxon>Eukaryota</taxon>
        <taxon>Viridiplantae</taxon>
        <taxon>Streptophyta</taxon>
        <taxon>Embryophyta</taxon>
        <taxon>Tracheophyta</taxon>
        <taxon>Spermatophyta</taxon>
        <taxon>Magnoliopsida</taxon>
        <taxon>eudicotyledons</taxon>
        <taxon>Gunneridae</taxon>
        <taxon>Pentapetalae</taxon>
        <taxon>asterids</taxon>
        <taxon>campanulids</taxon>
        <taxon>Aquifoliales</taxon>
        <taxon>Aquifoliaceae</taxon>
        <taxon>Ilex</taxon>
    </lineage>
</organism>
<evidence type="ECO:0000256" key="1">
    <source>
        <dbReference type="SAM" id="MobiDB-lite"/>
    </source>
</evidence>